<dbReference type="Pfam" id="PF13306">
    <property type="entry name" value="LRR_5"/>
    <property type="match status" value="1"/>
</dbReference>
<comment type="caution">
    <text evidence="2">The sequence shown here is derived from an EMBL/GenBank/DDBJ whole genome shotgun (WGS) entry which is preliminary data.</text>
</comment>
<dbReference type="InterPro" id="IPR032675">
    <property type="entry name" value="LRR_dom_sf"/>
</dbReference>
<evidence type="ECO:0000313" key="3">
    <source>
        <dbReference type="Proteomes" id="UP001295423"/>
    </source>
</evidence>
<keyword evidence="3" id="KW-1185">Reference proteome</keyword>
<dbReference type="InterPro" id="IPR026906">
    <property type="entry name" value="LRR_5"/>
</dbReference>
<dbReference type="AlphaFoldDB" id="A0AAD2FMU9"/>
<dbReference type="InterPro" id="IPR053139">
    <property type="entry name" value="Surface_bspA-like"/>
</dbReference>
<name>A0AAD2FMU9_9STRA</name>
<organism evidence="2 3">
    <name type="scientific">Cylindrotheca closterium</name>
    <dbReference type="NCBI Taxonomy" id="2856"/>
    <lineage>
        <taxon>Eukaryota</taxon>
        <taxon>Sar</taxon>
        <taxon>Stramenopiles</taxon>
        <taxon>Ochrophyta</taxon>
        <taxon>Bacillariophyta</taxon>
        <taxon>Bacillariophyceae</taxon>
        <taxon>Bacillariophycidae</taxon>
        <taxon>Bacillariales</taxon>
        <taxon>Bacillariaceae</taxon>
        <taxon>Cylindrotheca</taxon>
    </lineage>
</organism>
<evidence type="ECO:0000256" key="1">
    <source>
        <dbReference type="SAM" id="MobiDB-lite"/>
    </source>
</evidence>
<dbReference type="PANTHER" id="PTHR45661">
    <property type="entry name" value="SURFACE ANTIGEN"/>
    <property type="match status" value="1"/>
</dbReference>
<proteinExistence type="predicted"/>
<dbReference type="Proteomes" id="UP001295423">
    <property type="component" value="Unassembled WGS sequence"/>
</dbReference>
<dbReference type="SUPFAM" id="SSF52058">
    <property type="entry name" value="L domain-like"/>
    <property type="match status" value="2"/>
</dbReference>
<gene>
    <name evidence="2" type="ORF">CYCCA115_LOCUS10720</name>
</gene>
<accession>A0AAD2FMU9</accession>
<dbReference type="EMBL" id="CAKOGP040001714">
    <property type="protein sequence ID" value="CAJ1946578.1"/>
    <property type="molecule type" value="Genomic_DNA"/>
</dbReference>
<sequence length="709" mass="79410">MKSFTYDGGMNEGIRIPEGTERLIIASSVTILPMTICQNCADTLQEIVFPPEGECNLRQIDGFWLEAKNKGFSSRSRQMAVGRCTAVKTLRIPSSVEIIGDHAFYLWTGLVEVHLSEGLKAIGANALGICSSLSKIRIPSTVETIGNLAFGNCIKLEEVIFAAESKLKKIDKLVFSCCTWLSDINLPPTVKEIGSEAFHECKHLESIELPKQLTIIGSAVFQRCTRLREVKLHDEIKQIGPAAFNECKSLKSIDLSKQLVFIGLAAFEGCLSLKLVQLHEGLIIMEDYVFSDCRALLRIAIPSTLARLGEFAFAGCSELVEIILPPGRLKCIQKQTFSDCDELQSISIPSTIEIIEEGAFTNCNLKSIELHPGAEIDIEAYSFGRNAQLCNISSEDNPNAKISESALLHDDADGDEDESDFEDDPKFWSIRYRGYPVHNLCYHASTTTVLQLRRAVDLWKSSFRPDNGPGAQIEDRAVDKYGMTPFHILLSAAKRRKDLLDVLLEEYPLYMLGWKDRWGNRPSDGLLGNWNGEAKDMTKMVVQKWMIDGMASWGLPAWKDNISRRLSNLLEAEELSWKLPILNGLCDQFSYFERVEATSLLELWLWKMDLRSSRKEVKRILLDRDSSRNRCGSYFVIPMVVSFLPNVEEVTDEESGKNDDDDLLNESQEDFSDDASDVPEGLYYAKSKRFGFFPSSSDNSSAAGDNIGD</sequence>
<reference evidence="2" key="1">
    <citation type="submission" date="2023-08" db="EMBL/GenBank/DDBJ databases">
        <authorList>
            <person name="Audoor S."/>
            <person name="Bilcke G."/>
        </authorList>
    </citation>
    <scope>NUCLEOTIDE SEQUENCE</scope>
</reference>
<protein>
    <submittedName>
        <fullName evidence="2">Uncharacterized protein</fullName>
    </submittedName>
</protein>
<dbReference type="PANTHER" id="PTHR45661:SF3">
    <property type="entry name" value="IG-LIKE DOMAIN-CONTAINING PROTEIN"/>
    <property type="match status" value="1"/>
</dbReference>
<evidence type="ECO:0000313" key="2">
    <source>
        <dbReference type="EMBL" id="CAJ1946578.1"/>
    </source>
</evidence>
<feature type="compositionally biased region" description="Acidic residues" evidence="1">
    <location>
        <begin position="651"/>
        <end position="677"/>
    </location>
</feature>
<dbReference type="Gene3D" id="3.80.10.10">
    <property type="entry name" value="Ribonuclease Inhibitor"/>
    <property type="match status" value="2"/>
</dbReference>
<feature type="region of interest" description="Disordered" evidence="1">
    <location>
        <begin position="651"/>
        <end position="678"/>
    </location>
</feature>